<dbReference type="InterPro" id="IPR004046">
    <property type="entry name" value="GST_C"/>
</dbReference>
<dbReference type="PROSITE" id="PS50404">
    <property type="entry name" value="GST_NTER"/>
    <property type="match status" value="1"/>
</dbReference>
<dbReference type="Pfam" id="PF14497">
    <property type="entry name" value="GST_C_3"/>
    <property type="match status" value="1"/>
</dbReference>
<reference evidence="4" key="1">
    <citation type="submission" date="2021-01" db="EMBL/GenBank/DDBJ databases">
        <authorList>
            <person name="Corre E."/>
            <person name="Pelletier E."/>
            <person name="Niang G."/>
            <person name="Scheremetjew M."/>
            <person name="Finn R."/>
            <person name="Kale V."/>
            <person name="Holt S."/>
            <person name="Cochrane G."/>
            <person name="Meng A."/>
            <person name="Brown T."/>
            <person name="Cohen L."/>
        </authorList>
    </citation>
    <scope>NUCLEOTIDE SEQUENCE</scope>
    <source>
        <strain evidence="4">SAG 36.94</strain>
    </source>
</reference>
<feature type="domain" description="GST N-terminal" evidence="2">
    <location>
        <begin position="15"/>
        <end position="99"/>
    </location>
</feature>
<dbReference type="AlphaFoldDB" id="A0A7S1XGB8"/>
<comment type="similarity">
    <text evidence="1">Belongs to the GST superfamily.</text>
</comment>
<dbReference type="InterPro" id="IPR010987">
    <property type="entry name" value="Glutathione-S-Trfase_C-like"/>
</dbReference>
<dbReference type="Pfam" id="PF13417">
    <property type="entry name" value="GST_N_3"/>
    <property type="match status" value="1"/>
</dbReference>
<dbReference type="InterPro" id="IPR004045">
    <property type="entry name" value="Glutathione_S-Trfase_N"/>
</dbReference>
<dbReference type="InterPro" id="IPR036282">
    <property type="entry name" value="Glutathione-S-Trfase_C_sf"/>
</dbReference>
<dbReference type="SUPFAM" id="SSF47616">
    <property type="entry name" value="GST C-terminal domain-like"/>
    <property type="match status" value="1"/>
</dbReference>
<sequence>MGDSTEPEAKRVKLGGNLTLYHKTWWSSSRVALLVHELGIGDKVTISDIDEEKLKKDEDFVKRNPAKRLPFMDLGDEKQGMTESGAMIELLLELYDTEGKFSVPTPSVDDPESIQKRAQFLRFLHFGPSTAYHIIAPLFFKSQVEGEERDQKGIDEQVEKWKQVVVLQLANQLQASGGPYLLGEQFTAADICITYDLVTASFIRGVEGLMDDPTLAKYFQALSSREAYKLLFTHSPK</sequence>
<dbReference type="SUPFAM" id="SSF52833">
    <property type="entry name" value="Thioredoxin-like"/>
    <property type="match status" value="1"/>
</dbReference>
<dbReference type="InterPro" id="IPR036249">
    <property type="entry name" value="Thioredoxin-like_sf"/>
</dbReference>
<dbReference type="PANTHER" id="PTHR44051:SF8">
    <property type="entry name" value="GLUTATHIONE S-TRANSFERASE GSTA"/>
    <property type="match status" value="1"/>
</dbReference>
<proteinExistence type="inferred from homology"/>
<gene>
    <name evidence="4" type="ORF">CCAE0312_LOCUS9673</name>
</gene>
<dbReference type="Gene3D" id="3.40.30.10">
    <property type="entry name" value="Glutaredoxin"/>
    <property type="match status" value="1"/>
</dbReference>
<name>A0A7S1XGB8_9RHOD</name>
<dbReference type="EMBL" id="HBGH01017479">
    <property type="protein sequence ID" value="CAD9237574.1"/>
    <property type="molecule type" value="Transcribed_RNA"/>
</dbReference>
<evidence type="ECO:0000256" key="1">
    <source>
        <dbReference type="ARBA" id="ARBA00007409"/>
    </source>
</evidence>
<evidence type="ECO:0000259" key="2">
    <source>
        <dbReference type="PROSITE" id="PS50404"/>
    </source>
</evidence>
<dbReference type="PANTHER" id="PTHR44051">
    <property type="entry name" value="GLUTATHIONE S-TRANSFERASE-RELATED"/>
    <property type="match status" value="1"/>
</dbReference>
<evidence type="ECO:0000259" key="3">
    <source>
        <dbReference type="PROSITE" id="PS50405"/>
    </source>
</evidence>
<organism evidence="4">
    <name type="scientific">Compsopogon caeruleus</name>
    <dbReference type="NCBI Taxonomy" id="31354"/>
    <lineage>
        <taxon>Eukaryota</taxon>
        <taxon>Rhodophyta</taxon>
        <taxon>Compsopogonophyceae</taxon>
        <taxon>Compsopogonales</taxon>
        <taxon>Compsopogonaceae</taxon>
        <taxon>Compsopogon</taxon>
    </lineage>
</organism>
<feature type="domain" description="GST C-terminal" evidence="3">
    <location>
        <begin position="113"/>
        <end position="237"/>
    </location>
</feature>
<evidence type="ECO:0008006" key="5">
    <source>
        <dbReference type="Google" id="ProtNLM"/>
    </source>
</evidence>
<dbReference type="Gene3D" id="1.20.1050.10">
    <property type="match status" value="1"/>
</dbReference>
<evidence type="ECO:0000313" key="4">
    <source>
        <dbReference type="EMBL" id="CAD9237574.1"/>
    </source>
</evidence>
<dbReference type="PROSITE" id="PS50405">
    <property type="entry name" value="GST_CTER"/>
    <property type="match status" value="1"/>
</dbReference>
<protein>
    <recommendedName>
        <fullName evidence="5">Glutathione transferase</fullName>
    </recommendedName>
</protein>
<accession>A0A7S1XGB8</accession>